<evidence type="ECO:0000256" key="1">
    <source>
        <dbReference type="SAM" id="SignalP"/>
    </source>
</evidence>
<keyword evidence="4" id="KW-1185">Reference proteome</keyword>
<dbReference type="SUPFAM" id="SSF51322">
    <property type="entry name" value="Cyanovirin-N"/>
    <property type="match status" value="1"/>
</dbReference>
<sequence>MLLALIASLAVPAFVAAQGSGGFMTNCTWQGAQFDTQRGLLAMYCNNDDWAAYDYDWATLDTNLCFINNGGKLSAVEEGGYFDTCDLCDVDKGVTKTEFMLTCHCWSSDGVFKESSVDLRTLKATDLMSNHVGQLEPWHGQEFDQTCSLPANARLWI</sequence>
<dbReference type="GeneID" id="70192225"/>
<accession>A0A9P8Y1T1</accession>
<protein>
    <recommendedName>
        <fullName evidence="2">Cyanovirin-N domain-containing protein</fullName>
    </recommendedName>
</protein>
<proteinExistence type="predicted"/>
<feature type="domain" description="Cyanovirin-N" evidence="2">
    <location>
        <begin position="33"/>
        <end position="135"/>
    </location>
</feature>
<feature type="chain" id="PRO_5040277856" description="Cyanovirin-N domain-containing protein" evidence="1">
    <location>
        <begin position="18"/>
        <end position="157"/>
    </location>
</feature>
<dbReference type="OrthoDB" id="4672515at2759"/>
<dbReference type="Pfam" id="PF08881">
    <property type="entry name" value="CVNH"/>
    <property type="match status" value="1"/>
</dbReference>
<gene>
    <name evidence="3" type="ORF">B0I36DRAFT_433917</name>
</gene>
<comment type="caution">
    <text evidence="3">The sequence shown here is derived from an EMBL/GenBank/DDBJ whole genome shotgun (WGS) entry which is preliminary data.</text>
</comment>
<evidence type="ECO:0000259" key="2">
    <source>
        <dbReference type="Pfam" id="PF08881"/>
    </source>
</evidence>
<feature type="signal peptide" evidence="1">
    <location>
        <begin position="1"/>
        <end position="17"/>
    </location>
</feature>
<evidence type="ECO:0000313" key="4">
    <source>
        <dbReference type="Proteomes" id="UP000756346"/>
    </source>
</evidence>
<dbReference type="Proteomes" id="UP000756346">
    <property type="component" value="Unassembled WGS sequence"/>
</dbReference>
<evidence type="ECO:0000313" key="3">
    <source>
        <dbReference type="EMBL" id="KAH7026491.1"/>
    </source>
</evidence>
<reference evidence="3" key="1">
    <citation type="journal article" date="2021" name="Nat. Commun.">
        <title>Genetic determinants of endophytism in the Arabidopsis root mycobiome.</title>
        <authorList>
            <person name="Mesny F."/>
            <person name="Miyauchi S."/>
            <person name="Thiergart T."/>
            <person name="Pickel B."/>
            <person name="Atanasova L."/>
            <person name="Karlsson M."/>
            <person name="Huettel B."/>
            <person name="Barry K.W."/>
            <person name="Haridas S."/>
            <person name="Chen C."/>
            <person name="Bauer D."/>
            <person name="Andreopoulos W."/>
            <person name="Pangilinan J."/>
            <person name="LaButti K."/>
            <person name="Riley R."/>
            <person name="Lipzen A."/>
            <person name="Clum A."/>
            <person name="Drula E."/>
            <person name="Henrissat B."/>
            <person name="Kohler A."/>
            <person name="Grigoriev I.V."/>
            <person name="Martin F.M."/>
            <person name="Hacquard S."/>
        </authorList>
    </citation>
    <scope>NUCLEOTIDE SEQUENCE</scope>
    <source>
        <strain evidence="3">MPI-CAGE-CH-0230</strain>
    </source>
</reference>
<dbReference type="InterPro" id="IPR036673">
    <property type="entry name" value="Cyanovirin-N_sf"/>
</dbReference>
<dbReference type="AlphaFoldDB" id="A0A9P8Y1T1"/>
<name>A0A9P8Y1T1_9PEZI</name>
<dbReference type="EMBL" id="JAGTJQ010000008">
    <property type="protein sequence ID" value="KAH7026491.1"/>
    <property type="molecule type" value="Genomic_DNA"/>
</dbReference>
<organism evidence="3 4">
    <name type="scientific">Microdochium trichocladiopsis</name>
    <dbReference type="NCBI Taxonomy" id="1682393"/>
    <lineage>
        <taxon>Eukaryota</taxon>
        <taxon>Fungi</taxon>
        <taxon>Dikarya</taxon>
        <taxon>Ascomycota</taxon>
        <taxon>Pezizomycotina</taxon>
        <taxon>Sordariomycetes</taxon>
        <taxon>Xylariomycetidae</taxon>
        <taxon>Xylariales</taxon>
        <taxon>Microdochiaceae</taxon>
        <taxon>Microdochium</taxon>
    </lineage>
</organism>
<dbReference type="RefSeq" id="XP_046009708.1">
    <property type="nucleotide sequence ID" value="XM_046162679.1"/>
</dbReference>
<keyword evidence="1" id="KW-0732">Signal</keyword>
<dbReference type="InterPro" id="IPR011058">
    <property type="entry name" value="Cyanovirin-N"/>
</dbReference>
<dbReference type="Gene3D" id="2.30.60.10">
    <property type="entry name" value="Cyanovirin-N"/>
    <property type="match status" value="1"/>
</dbReference>